<dbReference type="EMBL" id="JBHUIP010000001">
    <property type="protein sequence ID" value="MFD2261553.1"/>
    <property type="molecule type" value="Genomic_DNA"/>
</dbReference>
<gene>
    <name evidence="3" type="ORF">ACFSM5_01545</name>
</gene>
<dbReference type="RefSeq" id="WP_379874460.1">
    <property type="nucleotide sequence ID" value="NZ_JBHUIP010000001.1"/>
</dbReference>
<evidence type="ECO:0000256" key="2">
    <source>
        <dbReference type="SAM" id="MobiDB-lite"/>
    </source>
</evidence>
<name>A0ABW5DKA8_9PROT</name>
<comment type="similarity">
    <text evidence="1">Belongs to the UPF0276 family.</text>
</comment>
<evidence type="ECO:0000313" key="4">
    <source>
        <dbReference type="Proteomes" id="UP001597295"/>
    </source>
</evidence>
<dbReference type="InterPro" id="IPR007801">
    <property type="entry name" value="MbnB/TglH/ChrH"/>
</dbReference>
<evidence type="ECO:0000256" key="1">
    <source>
        <dbReference type="HAMAP-Rule" id="MF_00697"/>
    </source>
</evidence>
<organism evidence="3 4">
    <name type="scientific">Lacibacterium aquatile</name>
    <dbReference type="NCBI Taxonomy" id="1168082"/>
    <lineage>
        <taxon>Bacteria</taxon>
        <taxon>Pseudomonadati</taxon>
        <taxon>Pseudomonadota</taxon>
        <taxon>Alphaproteobacteria</taxon>
        <taxon>Rhodospirillales</taxon>
        <taxon>Rhodospirillaceae</taxon>
    </lineage>
</organism>
<dbReference type="Proteomes" id="UP001597295">
    <property type="component" value="Unassembled WGS sequence"/>
</dbReference>
<dbReference type="Pfam" id="PF05114">
    <property type="entry name" value="MbnB_TglH_ChrH"/>
    <property type="match status" value="1"/>
</dbReference>
<reference evidence="4" key="1">
    <citation type="journal article" date="2019" name="Int. J. Syst. Evol. Microbiol.">
        <title>The Global Catalogue of Microorganisms (GCM) 10K type strain sequencing project: providing services to taxonomists for standard genome sequencing and annotation.</title>
        <authorList>
            <consortium name="The Broad Institute Genomics Platform"/>
            <consortium name="The Broad Institute Genome Sequencing Center for Infectious Disease"/>
            <person name="Wu L."/>
            <person name="Ma J."/>
        </authorList>
    </citation>
    <scope>NUCLEOTIDE SEQUENCE [LARGE SCALE GENOMIC DNA]</scope>
    <source>
        <strain evidence="4">CGMCC 1.19062</strain>
    </source>
</reference>
<feature type="region of interest" description="Disordered" evidence="2">
    <location>
        <begin position="1"/>
        <end position="20"/>
    </location>
</feature>
<dbReference type="HAMAP" id="MF_00697">
    <property type="entry name" value="UPF0276"/>
    <property type="match status" value="1"/>
</dbReference>
<protein>
    <recommendedName>
        <fullName evidence="1">UPF0276 protein ACFSM5_01545</fullName>
    </recommendedName>
</protein>
<feature type="compositionally biased region" description="Polar residues" evidence="2">
    <location>
        <begin position="1"/>
        <end position="10"/>
    </location>
</feature>
<accession>A0ABW5DKA8</accession>
<proteinExistence type="inferred from homology"/>
<evidence type="ECO:0000313" key="3">
    <source>
        <dbReference type="EMBL" id="MFD2261553.1"/>
    </source>
</evidence>
<comment type="caution">
    <text evidence="3">The sequence shown here is derived from an EMBL/GenBank/DDBJ whole genome shotgun (WGS) entry which is preliminary data.</text>
</comment>
<dbReference type="Gene3D" id="3.20.20.150">
    <property type="entry name" value="Divalent-metal-dependent TIM barrel enzymes"/>
    <property type="match status" value="1"/>
</dbReference>
<sequence>MARSDVSTLNGPRPFSVSQPPWPIPARAGIGLREPHMADFLAQKCPAAWVEVHSENYLAPGGPRIERLERVRERVPVSCHGVGLSLGSADGLDPEHLLRLRALFDRLEPALISDHLSWSVAGGVYLNDLLPLPYTAESLKVVASNIDHAQDAFGRPLLVENPSAYVELPGAEMTEAEFLAELVQRTGCELLLDLNNIHVSAFNLGRPVDDFLRGLPFHAVSEIHLAGHATVEFEGETVLLDDHGSAVPPAVWELYERLIAAMGPRPTLIEWDTKLPRIDVLLQQAAYADIVLQVRHAY</sequence>
<dbReference type="PANTHER" id="PTHR42194">
    <property type="entry name" value="UPF0276 PROTEIN HI_1600"/>
    <property type="match status" value="1"/>
</dbReference>
<dbReference type="PANTHER" id="PTHR42194:SF1">
    <property type="entry name" value="UPF0276 PROTEIN HI_1600"/>
    <property type="match status" value="1"/>
</dbReference>
<dbReference type="NCBIfam" id="NF003818">
    <property type="entry name" value="PRK05409.1"/>
    <property type="match status" value="1"/>
</dbReference>
<keyword evidence="4" id="KW-1185">Reference proteome</keyword>